<dbReference type="Gene3D" id="3.80.10.10">
    <property type="entry name" value="Ribonuclease Inhibitor"/>
    <property type="match status" value="1"/>
</dbReference>
<accession>A0A1M7IKZ4</accession>
<protein>
    <submittedName>
        <fullName evidence="2">Leucine rich repeat-containing protein</fullName>
    </submittedName>
</protein>
<dbReference type="RefSeq" id="WP_175547807.1">
    <property type="nucleotide sequence ID" value="NZ_FRCT01000004.1"/>
</dbReference>
<evidence type="ECO:0000313" key="3">
    <source>
        <dbReference type="Proteomes" id="UP000184394"/>
    </source>
</evidence>
<dbReference type="EMBL" id="FRCT01000004">
    <property type="protein sequence ID" value="SHM41067.1"/>
    <property type="molecule type" value="Genomic_DNA"/>
</dbReference>
<feature type="chain" id="PRO_5009926951" evidence="1">
    <location>
        <begin position="29"/>
        <end position="439"/>
    </location>
</feature>
<dbReference type="Proteomes" id="UP000184394">
    <property type="component" value="Unassembled WGS sequence"/>
</dbReference>
<gene>
    <name evidence="2" type="ORF">SAMN04487860_104168</name>
</gene>
<dbReference type="Pfam" id="PF13306">
    <property type="entry name" value="LRR_5"/>
    <property type="match status" value="2"/>
</dbReference>
<evidence type="ECO:0000256" key="1">
    <source>
        <dbReference type="SAM" id="SignalP"/>
    </source>
</evidence>
<dbReference type="SUPFAM" id="SSF52058">
    <property type="entry name" value="L domain-like"/>
    <property type="match status" value="1"/>
</dbReference>
<evidence type="ECO:0000313" key="2">
    <source>
        <dbReference type="EMBL" id="SHM41067.1"/>
    </source>
</evidence>
<feature type="signal peptide" evidence="1">
    <location>
        <begin position="1"/>
        <end position="28"/>
    </location>
</feature>
<name>A0A1M7IKZ4_RUMFL</name>
<reference evidence="2 3" key="1">
    <citation type="submission" date="2016-11" db="EMBL/GenBank/DDBJ databases">
        <authorList>
            <person name="Jaros S."/>
            <person name="Januszkiewicz K."/>
            <person name="Wedrychowicz H."/>
        </authorList>
    </citation>
    <scope>NUCLEOTIDE SEQUENCE [LARGE SCALE GENOMIC DNA]</scope>
    <source>
        <strain evidence="2 3">Y1</strain>
    </source>
</reference>
<sequence length="439" mass="49061">MKKHKLLSFIAAASIAASALSAPASVFAVNEEKLYYPTWQEAYFTMLKLAYGDKENFDFTDEKFGSRFELYDVDCDGTPELFISKGSYHVSPCIVYTYRDGHITDSMEIGSYGEVFVPDSGHYLVYSDSHMGYNTKSYFELKDGKFVYRNSFSDNIDNAGHEEVYYEVDGKRVTETEYVQTKEQYDHFALIQHGRKEHQYIIEEQVAMGIYRFFFDHYALSSIASDTKDLEIPDEINGLPVTEINAFAINGENLRSVKFGKNISVVRDRALGDNRNLTSVMLNDGIKELHDHVFANCPLLDSINGPEYSKTYFCKDGMVFFEDNSKLKAYPSGRNSSDVIVPKYISTVLSSAFSSCNSIENITFSPNTKSIGKGALANCNGLNSVTILAPDAVIEDPEGFGDTFTISNGTVKGSGEYYYDGVIRGYKGSTAEAYAKNTP</sequence>
<proteinExistence type="predicted"/>
<dbReference type="AlphaFoldDB" id="A0A1M7IKZ4"/>
<dbReference type="InterPro" id="IPR026906">
    <property type="entry name" value="LRR_5"/>
</dbReference>
<organism evidence="2 3">
    <name type="scientific">Ruminococcus flavefaciens</name>
    <dbReference type="NCBI Taxonomy" id="1265"/>
    <lineage>
        <taxon>Bacteria</taxon>
        <taxon>Bacillati</taxon>
        <taxon>Bacillota</taxon>
        <taxon>Clostridia</taxon>
        <taxon>Eubacteriales</taxon>
        <taxon>Oscillospiraceae</taxon>
        <taxon>Ruminococcus</taxon>
    </lineage>
</organism>
<dbReference type="InterPro" id="IPR032675">
    <property type="entry name" value="LRR_dom_sf"/>
</dbReference>
<keyword evidence="1" id="KW-0732">Signal</keyword>